<dbReference type="SMART" id="SM00260">
    <property type="entry name" value="CheW"/>
    <property type="match status" value="1"/>
</dbReference>
<proteinExistence type="predicted"/>
<dbReference type="Pfam" id="PF01584">
    <property type="entry name" value="CheW"/>
    <property type="match status" value="1"/>
</dbReference>
<dbReference type="PROSITE" id="PS50851">
    <property type="entry name" value="CHEW"/>
    <property type="match status" value="1"/>
</dbReference>
<feature type="domain" description="CheW-like" evidence="17">
    <location>
        <begin position="544"/>
        <end position="678"/>
    </location>
</feature>
<dbReference type="SUPFAM" id="SSF55874">
    <property type="entry name" value="ATPase domain of HSP90 chaperone/DNA topoisomerase II/histidine kinase"/>
    <property type="match status" value="1"/>
</dbReference>
<keyword evidence="11" id="KW-0067">ATP-binding</keyword>
<dbReference type="InterPro" id="IPR008207">
    <property type="entry name" value="Sig_transdc_His_kin_Hpt_dom"/>
</dbReference>
<dbReference type="PRINTS" id="PR00344">
    <property type="entry name" value="BCTRLSENSOR"/>
</dbReference>
<evidence type="ECO:0000256" key="12">
    <source>
        <dbReference type="ARBA" id="ARBA00023012"/>
    </source>
</evidence>
<keyword evidence="10" id="KW-0418">Kinase</keyword>
<dbReference type="InterPro" id="IPR037052">
    <property type="entry name" value="CheA-like_P2_sf"/>
</dbReference>
<feature type="domain" description="Histidine kinase" evidence="16">
    <location>
        <begin position="284"/>
        <end position="542"/>
    </location>
</feature>
<evidence type="ECO:0000256" key="6">
    <source>
        <dbReference type="ARBA" id="ARBA00022500"/>
    </source>
</evidence>
<evidence type="ECO:0000259" key="18">
    <source>
        <dbReference type="PROSITE" id="PS50894"/>
    </source>
</evidence>
<dbReference type="CDD" id="cd00088">
    <property type="entry name" value="HPT"/>
    <property type="match status" value="1"/>
</dbReference>
<comment type="subcellular location">
    <subcellularLocation>
        <location evidence="2">Cytoplasm</location>
    </subcellularLocation>
</comment>
<dbReference type="Gene3D" id="2.30.30.40">
    <property type="entry name" value="SH3 Domains"/>
    <property type="match status" value="1"/>
</dbReference>
<dbReference type="InterPro" id="IPR005467">
    <property type="entry name" value="His_kinase_dom"/>
</dbReference>
<organism evidence="19">
    <name type="scientific">Paenibacillus sp. BIHB 4019</name>
    <dbReference type="NCBI Taxonomy" id="1870819"/>
    <lineage>
        <taxon>Bacteria</taxon>
        <taxon>Bacillati</taxon>
        <taxon>Bacillota</taxon>
        <taxon>Bacilli</taxon>
        <taxon>Bacillales</taxon>
        <taxon>Paenibacillaceae</taxon>
        <taxon>Paenibacillus</taxon>
    </lineage>
</organism>
<dbReference type="InterPro" id="IPR036061">
    <property type="entry name" value="CheW-like_dom_sf"/>
</dbReference>
<evidence type="ECO:0000256" key="5">
    <source>
        <dbReference type="ARBA" id="ARBA00022490"/>
    </source>
</evidence>
<dbReference type="Pfam" id="PF07194">
    <property type="entry name" value="P2"/>
    <property type="match status" value="1"/>
</dbReference>
<feature type="domain" description="HPt" evidence="18">
    <location>
        <begin position="1"/>
        <end position="104"/>
    </location>
</feature>
<dbReference type="InterPro" id="IPR004105">
    <property type="entry name" value="CheA-like_dim"/>
</dbReference>
<comment type="function">
    <text evidence="13">Involved in the transmission of sensory signals from the chemoreceptors to the flagellar motors. CheA is autophosphorylated; it can transfer its phosphate group to either CheB or CheY.</text>
</comment>
<dbReference type="Gene3D" id="1.10.287.560">
    <property type="entry name" value="Histidine kinase CheA-like, homodimeric domain"/>
    <property type="match status" value="1"/>
</dbReference>
<dbReference type="SUPFAM" id="SSF50341">
    <property type="entry name" value="CheW-like"/>
    <property type="match status" value="1"/>
</dbReference>
<evidence type="ECO:0000256" key="15">
    <source>
        <dbReference type="SAM" id="MobiDB-lite"/>
    </source>
</evidence>
<accession>A0A1B2DCK3</accession>
<keyword evidence="12" id="KW-0902">Two-component regulatory system</keyword>
<dbReference type="CDD" id="cd00731">
    <property type="entry name" value="CheA_reg"/>
    <property type="match status" value="1"/>
</dbReference>
<evidence type="ECO:0000256" key="9">
    <source>
        <dbReference type="ARBA" id="ARBA00022741"/>
    </source>
</evidence>
<dbReference type="InterPro" id="IPR010808">
    <property type="entry name" value="CheA_P2-bd"/>
</dbReference>
<keyword evidence="5" id="KW-0963">Cytoplasm</keyword>
<dbReference type="SUPFAM" id="SSF47384">
    <property type="entry name" value="Homodimeric domain of signal transducing histidine kinase"/>
    <property type="match status" value="1"/>
</dbReference>
<dbReference type="Pfam" id="PF02518">
    <property type="entry name" value="HATPase_c"/>
    <property type="match status" value="1"/>
</dbReference>
<feature type="modified residue" description="Phosphohistidine" evidence="14">
    <location>
        <position position="47"/>
    </location>
</feature>
<evidence type="ECO:0000256" key="7">
    <source>
        <dbReference type="ARBA" id="ARBA00022553"/>
    </source>
</evidence>
<dbReference type="AlphaFoldDB" id="A0A1B2DCK3"/>
<evidence type="ECO:0000256" key="4">
    <source>
        <dbReference type="ARBA" id="ARBA00021495"/>
    </source>
</evidence>
<evidence type="ECO:0000256" key="1">
    <source>
        <dbReference type="ARBA" id="ARBA00000085"/>
    </source>
</evidence>
<dbReference type="InterPro" id="IPR037006">
    <property type="entry name" value="CheA-like_homodim_sf"/>
</dbReference>
<reference evidence="19" key="1">
    <citation type="submission" date="2016-08" db="EMBL/GenBank/DDBJ databases">
        <title>Complete Genome Seqeunce of Paenibacillus sp. BIHB 4019 from tea rhizoplane.</title>
        <authorList>
            <person name="Thakur R."/>
            <person name="Swarnkar M.K."/>
            <person name="Gulati A."/>
        </authorList>
    </citation>
    <scope>NUCLEOTIDE SEQUENCE [LARGE SCALE GENOMIC DNA]</scope>
    <source>
        <strain evidence="19">BIHB4019</strain>
    </source>
</reference>
<evidence type="ECO:0000256" key="8">
    <source>
        <dbReference type="ARBA" id="ARBA00022679"/>
    </source>
</evidence>
<dbReference type="InterPro" id="IPR051315">
    <property type="entry name" value="Bact_Chemotaxis_CheA"/>
</dbReference>
<dbReference type="Gene3D" id="1.20.120.160">
    <property type="entry name" value="HPT domain"/>
    <property type="match status" value="1"/>
</dbReference>
<dbReference type="PROSITE" id="PS50109">
    <property type="entry name" value="HIS_KIN"/>
    <property type="match status" value="1"/>
</dbReference>
<evidence type="ECO:0000313" key="19">
    <source>
        <dbReference type="EMBL" id="ANY65441.1"/>
    </source>
</evidence>
<dbReference type="Pfam" id="PF02895">
    <property type="entry name" value="H-kinase_dim"/>
    <property type="match status" value="1"/>
</dbReference>
<dbReference type="FunFam" id="3.30.565.10:FF:000016">
    <property type="entry name" value="Chemotaxis protein CheA, putative"/>
    <property type="match status" value="1"/>
</dbReference>
<dbReference type="EMBL" id="CP016808">
    <property type="protein sequence ID" value="ANY65441.1"/>
    <property type="molecule type" value="Genomic_DNA"/>
</dbReference>
<dbReference type="RefSeq" id="WP_099516837.1">
    <property type="nucleotide sequence ID" value="NZ_CP016808.1"/>
</dbReference>
<evidence type="ECO:0000256" key="3">
    <source>
        <dbReference type="ARBA" id="ARBA00012438"/>
    </source>
</evidence>
<dbReference type="EC" id="2.7.13.3" evidence="3"/>
<evidence type="ECO:0000256" key="10">
    <source>
        <dbReference type="ARBA" id="ARBA00022777"/>
    </source>
</evidence>
<dbReference type="SMART" id="SM01231">
    <property type="entry name" value="H-kinase_dim"/>
    <property type="match status" value="1"/>
</dbReference>
<dbReference type="SUPFAM" id="SSF55052">
    <property type="entry name" value="CheY-binding domain of CheA"/>
    <property type="match status" value="1"/>
</dbReference>
<name>A0A1B2DCK3_9BACL</name>
<dbReference type="InterPro" id="IPR003594">
    <property type="entry name" value="HATPase_dom"/>
</dbReference>
<dbReference type="InterPro" id="IPR036890">
    <property type="entry name" value="HATPase_C_sf"/>
</dbReference>
<dbReference type="PANTHER" id="PTHR43395:SF10">
    <property type="entry name" value="CHEMOTAXIS PROTEIN CHEA"/>
    <property type="match status" value="1"/>
</dbReference>
<dbReference type="PANTHER" id="PTHR43395">
    <property type="entry name" value="SENSOR HISTIDINE KINASE CHEA"/>
    <property type="match status" value="1"/>
</dbReference>
<dbReference type="GO" id="GO:0005524">
    <property type="term" value="F:ATP binding"/>
    <property type="evidence" value="ECO:0007669"/>
    <property type="project" value="UniProtKB-KW"/>
</dbReference>
<dbReference type="Gene3D" id="3.30.565.10">
    <property type="entry name" value="Histidine kinase-like ATPase, C-terminal domain"/>
    <property type="match status" value="1"/>
</dbReference>
<comment type="catalytic activity">
    <reaction evidence="1">
        <text>ATP + protein L-histidine = ADP + protein N-phospho-L-histidine.</text>
        <dbReference type="EC" id="2.7.13.3"/>
    </reaction>
</comment>
<keyword evidence="7 14" id="KW-0597">Phosphoprotein</keyword>
<evidence type="ECO:0000259" key="17">
    <source>
        <dbReference type="PROSITE" id="PS50851"/>
    </source>
</evidence>
<evidence type="ECO:0000256" key="14">
    <source>
        <dbReference type="PROSITE-ProRule" id="PRU00110"/>
    </source>
</evidence>
<evidence type="ECO:0000256" key="11">
    <source>
        <dbReference type="ARBA" id="ARBA00022840"/>
    </source>
</evidence>
<dbReference type="GO" id="GO:0005737">
    <property type="term" value="C:cytoplasm"/>
    <property type="evidence" value="ECO:0007669"/>
    <property type="project" value="UniProtKB-SubCell"/>
</dbReference>
<dbReference type="SUPFAM" id="SSF47226">
    <property type="entry name" value="Histidine-containing phosphotransfer domain, HPT domain"/>
    <property type="match status" value="1"/>
</dbReference>
<dbReference type="Gene3D" id="3.30.70.1110">
    <property type="entry name" value="Histidine kinase CheA-like, P2 response regulator-binding domain"/>
    <property type="match status" value="1"/>
</dbReference>
<evidence type="ECO:0000256" key="2">
    <source>
        <dbReference type="ARBA" id="ARBA00004496"/>
    </source>
</evidence>
<keyword evidence="9" id="KW-0547">Nucleotide-binding</keyword>
<dbReference type="InterPro" id="IPR035891">
    <property type="entry name" value="CheY-binding_CheA"/>
</dbReference>
<dbReference type="InterPro" id="IPR036097">
    <property type="entry name" value="HisK_dim/P_sf"/>
</dbReference>
<dbReference type="InterPro" id="IPR002545">
    <property type="entry name" value="CheW-lke_dom"/>
</dbReference>
<evidence type="ECO:0000256" key="13">
    <source>
        <dbReference type="ARBA" id="ARBA00035100"/>
    </source>
</evidence>
<dbReference type="InterPro" id="IPR004358">
    <property type="entry name" value="Sig_transdc_His_kin-like_C"/>
</dbReference>
<keyword evidence="6" id="KW-0145">Chemotaxis</keyword>
<dbReference type="InterPro" id="IPR036641">
    <property type="entry name" value="HPT_dom_sf"/>
</dbReference>
<gene>
    <name evidence="19" type="ORF">BBD42_02380</name>
</gene>
<dbReference type="CDD" id="cd16916">
    <property type="entry name" value="HATPase_CheA-like"/>
    <property type="match status" value="1"/>
</dbReference>
<dbReference type="PROSITE" id="PS50894">
    <property type="entry name" value="HPT"/>
    <property type="match status" value="1"/>
</dbReference>
<keyword evidence="8" id="KW-0808">Transferase</keyword>
<protein>
    <recommendedName>
        <fullName evidence="4">Chemotaxis protein CheA</fullName>
        <ecNumber evidence="3">2.7.13.3</ecNumber>
    </recommendedName>
</protein>
<dbReference type="GO" id="GO:0006935">
    <property type="term" value="P:chemotaxis"/>
    <property type="evidence" value="ECO:0007669"/>
    <property type="project" value="UniProtKB-KW"/>
</dbReference>
<feature type="region of interest" description="Disordered" evidence="15">
    <location>
        <begin position="262"/>
        <end position="287"/>
    </location>
</feature>
<dbReference type="SMART" id="SM00073">
    <property type="entry name" value="HPT"/>
    <property type="match status" value="1"/>
</dbReference>
<evidence type="ECO:0000259" key="16">
    <source>
        <dbReference type="PROSITE" id="PS50109"/>
    </source>
</evidence>
<dbReference type="GO" id="GO:0000155">
    <property type="term" value="F:phosphorelay sensor kinase activity"/>
    <property type="evidence" value="ECO:0007669"/>
    <property type="project" value="InterPro"/>
</dbReference>
<sequence>MFDNSEFRQVFLEELEEQIMTMEEEILSLEKQGSHSEGIQRLFRAAHTIKGSSAAMGYMELKQLTHEWEHLLDMLRNEELTMTRELTNLFFQCLDFIKDLQNSIIQEVLLPDPTAMIKELERFSKANAGSAASKQEAAVEALPEDAEQALQASIHNGQAVFLITVRLTEDCMMKLARISIIDLSLRALGEVLWSEPNLKLVQDDRDIHAIRWLIAGDAEPNALEQAVAGLMDVQSVRVEKAEPSQQKFAAAAATEEQLLEFAASSASSPETDEADKPQQARAAAKQQTIRVNVERLENVLDLLGELVIDQTRLKQAIQTLHQVHGHSETMDDLGEISDHLSRLIGSLQENVMKVRMLPIEQLFNRFPRMVRDLAQTLHKQVDLQMIGGDTELDRTLIEEVGDPMIHLIRNAVDHGIEMPEERLKRGKSEQGMVRISAAHEDNQVVVVVEDDGGGIDTGKLRKSAVAKGVISEEEAAMMDEHKALRLIFHPGFSTASQLSDVSGRGVGMDIVRTDIERLGGIIDIDTTVGVGTKFTIRLPLTLAITTGLLVKASDQTFILPMSAVVEIIRVDTSTLKMIKGSPVIKIRNQIVPFIWLHEMFGYERQEGGPDKIPVVMIGRAEQRLAIAVDQLLGNQEVVIKTLGSYVGKVDGISGATILGNGRIALILEIGGIMKKASGLI</sequence>
<dbReference type="Pfam" id="PF01627">
    <property type="entry name" value="Hpt"/>
    <property type="match status" value="1"/>
</dbReference>
<dbReference type="SMART" id="SM00387">
    <property type="entry name" value="HATPase_c"/>
    <property type="match status" value="1"/>
</dbReference>